<dbReference type="EMBL" id="KI669070">
    <property type="protein sequence ID" value="ETN69641.1"/>
    <property type="molecule type" value="Genomic_DNA"/>
</dbReference>
<keyword evidence="2" id="KW-1185">Reference proteome</keyword>
<reference evidence="2" key="1">
    <citation type="journal article" date="2014" name="Nat. Genet.">
        <title>Genome of the human hookworm Necator americanus.</title>
        <authorList>
            <person name="Tang Y.T."/>
            <person name="Gao X."/>
            <person name="Rosa B.A."/>
            <person name="Abubucker S."/>
            <person name="Hallsworth-Pepin K."/>
            <person name="Martin J."/>
            <person name="Tyagi R."/>
            <person name="Heizer E."/>
            <person name="Zhang X."/>
            <person name="Bhonagiri-Palsikar V."/>
            <person name="Minx P."/>
            <person name="Warren W.C."/>
            <person name="Wang Q."/>
            <person name="Zhan B."/>
            <person name="Hotez P.J."/>
            <person name="Sternberg P.W."/>
            <person name="Dougall A."/>
            <person name="Gaze S.T."/>
            <person name="Mulvenna J."/>
            <person name="Sotillo J."/>
            <person name="Ranganathan S."/>
            <person name="Rabelo E.M."/>
            <person name="Wilson R.K."/>
            <person name="Felgner P.L."/>
            <person name="Bethony J."/>
            <person name="Hawdon J.M."/>
            <person name="Gasser R.B."/>
            <person name="Loukas A."/>
            <person name="Mitreva M."/>
        </authorList>
    </citation>
    <scope>NUCLEOTIDE SEQUENCE [LARGE SCALE GENOMIC DNA]</scope>
</reference>
<dbReference type="KEGG" id="nai:NECAME_15197"/>
<dbReference type="AlphaFoldDB" id="W2SL91"/>
<dbReference type="Proteomes" id="UP000053676">
    <property type="component" value="Unassembled WGS sequence"/>
</dbReference>
<sequence length="365" mass="40051">MIASGPLLDSAVLYRLGYATFPPSTEKLLGPKVSCFACNFGTCDSRGVGVLVKTNITVNIDSFEQLTTRIGRLRMRSCGPTPALTTFAVAYAPTSSYEKEEVEALYMDLEKFYRKNHIFCMVIIADFIAKLAPEERLEDFTSEPMAFNGCTRKAKSFKTTNRRLYPKTLELIGERGAARAAGNQEFTSKLTKLCREAIKEDLKERTAEVLAEAAELEKPLSLFFPLKTVNPYVKSYRSRSGVTLGVEIVNDQLVGACVLTRTPTPPTPLLSHVPQNSSSPKSYTAFSGWRRLVSVSPMTSYLNFLSCITRSSMATSDACVRALQVQIVILVLFCFGSPHDSCNPVLPGATVPGFPPESGDSFSLL</sequence>
<protein>
    <submittedName>
        <fullName evidence="1">Uncharacterized protein</fullName>
    </submittedName>
</protein>
<evidence type="ECO:0000313" key="1">
    <source>
        <dbReference type="EMBL" id="ETN69641.1"/>
    </source>
</evidence>
<name>W2SL91_NECAM</name>
<proteinExistence type="predicted"/>
<evidence type="ECO:0000313" key="2">
    <source>
        <dbReference type="Proteomes" id="UP000053676"/>
    </source>
</evidence>
<accession>W2SL91</accession>
<organism evidence="1 2">
    <name type="scientific">Necator americanus</name>
    <name type="common">Human hookworm</name>
    <dbReference type="NCBI Taxonomy" id="51031"/>
    <lineage>
        <taxon>Eukaryota</taxon>
        <taxon>Metazoa</taxon>
        <taxon>Ecdysozoa</taxon>
        <taxon>Nematoda</taxon>
        <taxon>Chromadorea</taxon>
        <taxon>Rhabditida</taxon>
        <taxon>Rhabditina</taxon>
        <taxon>Rhabditomorpha</taxon>
        <taxon>Strongyloidea</taxon>
        <taxon>Ancylostomatidae</taxon>
        <taxon>Bunostominae</taxon>
        <taxon>Necator</taxon>
    </lineage>
</organism>
<gene>
    <name evidence="1" type="ORF">NECAME_15197</name>
</gene>